<dbReference type="KEGG" id="pfy:PFICI_10967"/>
<dbReference type="InParanoid" id="W3WT97"/>
<dbReference type="HOGENOM" id="CLU_950303_0_0_1"/>
<gene>
    <name evidence="1" type="ORF">PFICI_10967</name>
</gene>
<dbReference type="GeneID" id="19275980"/>
<dbReference type="Proteomes" id="UP000030651">
    <property type="component" value="Unassembled WGS sequence"/>
</dbReference>
<name>W3WT97_PESFW</name>
<reference evidence="2" key="1">
    <citation type="journal article" date="2015" name="BMC Genomics">
        <title>Genomic and transcriptomic analysis of the endophytic fungus Pestalotiopsis fici reveals its lifestyle and high potential for synthesis of natural products.</title>
        <authorList>
            <person name="Wang X."/>
            <person name="Zhang X."/>
            <person name="Liu L."/>
            <person name="Xiang M."/>
            <person name="Wang W."/>
            <person name="Sun X."/>
            <person name="Che Y."/>
            <person name="Guo L."/>
            <person name="Liu G."/>
            <person name="Guo L."/>
            <person name="Wang C."/>
            <person name="Yin W.B."/>
            <person name="Stadler M."/>
            <person name="Zhang X."/>
            <person name="Liu X."/>
        </authorList>
    </citation>
    <scope>NUCLEOTIDE SEQUENCE [LARGE SCALE GENOMIC DNA]</scope>
    <source>
        <strain evidence="2">W106-1 / CGMCC3.15140</strain>
    </source>
</reference>
<keyword evidence="2" id="KW-1185">Reference proteome</keyword>
<evidence type="ECO:0000313" key="2">
    <source>
        <dbReference type="Proteomes" id="UP000030651"/>
    </source>
</evidence>
<dbReference type="OMA" id="PWNEEVE"/>
<dbReference type="eggNOG" id="ENOG502SJQV">
    <property type="taxonomic scope" value="Eukaryota"/>
</dbReference>
<protein>
    <submittedName>
        <fullName evidence="1">Uncharacterized protein</fullName>
    </submittedName>
</protein>
<dbReference type="EMBL" id="KI912116">
    <property type="protein sequence ID" value="ETS77093.1"/>
    <property type="molecule type" value="Genomic_DNA"/>
</dbReference>
<organism evidence="1 2">
    <name type="scientific">Pestalotiopsis fici (strain W106-1 / CGMCC3.15140)</name>
    <dbReference type="NCBI Taxonomy" id="1229662"/>
    <lineage>
        <taxon>Eukaryota</taxon>
        <taxon>Fungi</taxon>
        <taxon>Dikarya</taxon>
        <taxon>Ascomycota</taxon>
        <taxon>Pezizomycotina</taxon>
        <taxon>Sordariomycetes</taxon>
        <taxon>Xylariomycetidae</taxon>
        <taxon>Amphisphaeriales</taxon>
        <taxon>Sporocadaceae</taxon>
        <taxon>Pestalotiopsis</taxon>
    </lineage>
</organism>
<proteinExistence type="predicted"/>
<dbReference type="OrthoDB" id="5422579at2759"/>
<dbReference type="RefSeq" id="XP_007837739.1">
    <property type="nucleotide sequence ID" value="XM_007839548.1"/>
</dbReference>
<accession>W3WT97</accession>
<dbReference type="AlphaFoldDB" id="W3WT97"/>
<dbReference type="STRING" id="1229662.W3WT97"/>
<evidence type="ECO:0000313" key="1">
    <source>
        <dbReference type="EMBL" id="ETS77093.1"/>
    </source>
</evidence>
<sequence length="293" mass="34440">MVRAFPYGFVYPVPIAWPAQDDFELPSWVKPWDDTQRQIWRGVCIVLRELAKQEHNVVEFLIQPNGHKTGVNCRMFDQPCQEYDFFKALLGRPGFRHLELSVLADEEDDDWSALQNGRLYEALSEAMDLEHLDFWFQIDADQEIDLERIPKLRSMLPFHSWPKLQHFGLSRAIVRHEDLVSILQTLPSTIRSVELSELRFFDERPNPNHSRRGFLRRLREDLEWRTRQPEDQPRIAFHTGAREGMTRQDCFDAEVASFVYGDGPNPFDQLDAVPNVQMGYARDPLEPDYRVPE</sequence>